<dbReference type="RefSeq" id="XP_002178629.1">
    <property type="nucleotide sequence ID" value="XM_002178593.1"/>
</dbReference>
<feature type="region of interest" description="Disordered" evidence="1">
    <location>
        <begin position="57"/>
        <end position="100"/>
    </location>
</feature>
<dbReference type="KEGG" id="pti:PHATRDRAFT_44614"/>
<feature type="compositionally biased region" description="Basic and acidic residues" evidence="1">
    <location>
        <begin position="417"/>
        <end position="429"/>
    </location>
</feature>
<feature type="region of interest" description="Disordered" evidence="1">
    <location>
        <begin position="262"/>
        <end position="282"/>
    </location>
</feature>
<reference evidence="3" key="2">
    <citation type="submission" date="2008-08" db="EMBL/GenBank/DDBJ databases">
        <authorList>
            <consortium name="Diatom Consortium"/>
            <person name="Grigoriev I."/>
            <person name="Grimwood J."/>
            <person name="Kuo A."/>
            <person name="Otillar R.P."/>
            <person name="Salamov A."/>
            <person name="Detter J.C."/>
            <person name="Lindquist E."/>
            <person name="Shapiro H."/>
            <person name="Lucas S."/>
            <person name="Glavina del Rio T."/>
            <person name="Pitluck S."/>
            <person name="Rokhsar D."/>
            <person name="Bowler C."/>
        </authorList>
    </citation>
    <scope>GENOME REANNOTATION</scope>
    <source>
        <strain evidence="3">CCAP 1055/1</strain>
    </source>
</reference>
<proteinExistence type="predicted"/>
<reference evidence="2 3" key="1">
    <citation type="journal article" date="2008" name="Nature">
        <title>The Phaeodactylum genome reveals the evolutionary history of diatom genomes.</title>
        <authorList>
            <person name="Bowler C."/>
            <person name="Allen A.E."/>
            <person name="Badger J.H."/>
            <person name="Grimwood J."/>
            <person name="Jabbari K."/>
            <person name="Kuo A."/>
            <person name="Maheswari U."/>
            <person name="Martens C."/>
            <person name="Maumus F."/>
            <person name="Otillar R.P."/>
            <person name="Rayko E."/>
            <person name="Salamov A."/>
            <person name="Vandepoele K."/>
            <person name="Beszteri B."/>
            <person name="Gruber A."/>
            <person name="Heijde M."/>
            <person name="Katinka M."/>
            <person name="Mock T."/>
            <person name="Valentin K."/>
            <person name="Verret F."/>
            <person name="Berges J.A."/>
            <person name="Brownlee C."/>
            <person name="Cadoret J.P."/>
            <person name="Chiovitti A."/>
            <person name="Choi C.J."/>
            <person name="Coesel S."/>
            <person name="De Martino A."/>
            <person name="Detter J.C."/>
            <person name="Durkin C."/>
            <person name="Falciatore A."/>
            <person name="Fournet J."/>
            <person name="Haruta M."/>
            <person name="Huysman M.J."/>
            <person name="Jenkins B.D."/>
            <person name="Jiroutova K."/>
            <person name="Jorgensen R.E."/>
            <person name="Joubert Y."/>
            <person name="Kaplan A."/>
            <person name="Kroger N."/>
            <person name="Kroth P.G."/>
            <person name="La Roche J."/>
            <person name="Lindquist E."/>
            <person name="Lommer M."/>
            <person name="Martin-Jezequel V."/>
            <person name="Lopez P.J."/>
            <person name="Lucas S."/>
            <person name="Mangogna M."/>
            <person name="McGinnis K."/>
            <person name="Medlin L.K."/>
            <person name="Montsant A."/>
            <person name="Oudot-Le Secq M.P."/>
            <person name="Napoli C."/>
            <person name="Obornik M."/>
            <person name="Parker M.S."/>
            <person name="Petit J.L."/>
            <person name="Porcel B.M."/>
            <person name="Poulsen N."/>
            <person name="Robison M."/>
            <person name="Rychlewski L."/>
            <person name="Rynearson T.A."/>
            <person name="Schmutz J."/>
            <person name="Shapiro H."/>
            <person name="Siaut M."/>
            <person name="Stanley M."/>
            <person name="Sussman M.R."/>
            <person name="Taylor A.R."/>
            <person name="Vardi A."/>
            <person name="von Dassow P."/>
            <person name="Vyverman W."/>
            <person name="Willis A."/>
            <person name="Wyrwicz L.S."/>
            <person name="Rokhsar D.S."/>
            <person name="Weissenbach J."/>
            <person name="Armbrust E.V."/>
            <person name="Green B.R."/>
            <person name="Van de Peer Y."/>
            <person name="Grigoriev I.V."/>
        </authorList>
    </citation>
    <scope>NUCLEOTIDE SEQUENCE [LARGE SCALE GENOMIC DNA]</scope>
    <source>
        <strain evidence="2 3">CCAP 1055/1</strain>
    </source>
</reference>
<feature type="compositionally biased region" description="Basic residues" evidence="1">
    <location>
        <begin position="479"/>
        <end position="490"/>
    </location>
</feature>
<feature type="compositionally biased region" description="Acidic residues" evidence="1">
    <location>
        <begin position="678"/>
        <end position="689"/>
    </location>
</feature>
<feature type="region of interest" description="Disordered" evidence="1">
    <location>
        <begin position="661"/>
        <end position="689"/>
    </location>
</feature>
<dbReference type="eggNOG" id="ENOG502T24J">
    <property type="taxonomic scope" value="Eukaryota"/>
</dbReference>
<dbReference type="InParanoid" id="B7FUP2"/>
<dbReference type="EMBL" id="CM000607">
    <property type="protein sequence ID" value="EEC50294.1"/>
    <property type="molecule type" value="Genomic_DNA"/>
</dbReference>
<evidence type="ECO:0000313" key="2">
    <source>
        <dbReference type="EMBL" id="EEC50294.1"/>
    </source>
</evidence>
<dbReference type="AlphaFoldDB" id="B7FUP2"/>
<sequence>MVQQGRPVAWEGRVSILYLHTCKSLREAKRTVEWSRDLVGFRCLLDPSEFGFFSVERPSDSDEVSSQRNRARSVTVGRGYKPSPPRPGTASSPPSTTATDSPVALATVVVAWHCGALDCRPWIAWRRDARTYRFASATMSSTAVPKKKFGKNLNKLVQATTAPPIVNRSADRGSVRNGLLLLSTKKSGGGLLANKNNNNSNNNNPVPKASGTDAAPATSASAAPVAHTNSKPKAHLSYEVSTHDVLLSAIGASQAEASLPPDAWGVHQQKSPQKPHEAPADNHTVTPLAAESLTLPKSTAASEPVRDVTDPAPPVSTMWDAYGGRGGTPAAAAVASDSIGVQQSSEEDLQANTMARLAKERAEKRRMEEEERFVAQREAANERLRALEQRQQQRAALAPTTSERPSVTTVGPPRTLWEPERENAKRETATDTDTAEPTLQEPKIHLVSYEDRDRGERNTDSGPRMLYDPKSGSMVAVKAPRKERTTKKGHKASDSGSENAKSTRKPKTKKEGNKVTLATKPESAKANPNRKLPRTCGVLYARGAKGKYYCVDGCEADFGYGSHSVPGGRIRNPQAYANLMKKQMLKRDDPFEGYGDDGFDIENYGVNVDHQKVPLSNGFSIDDEQPQPVEWITADDKIELVTGADESPTLKPTAKEWAPNQAALAAASKNKADSSVESMEDTDDLEEEDDDDVQILGLGFDPTQDMDFVMHSPSHTAESRATSRLAGVGLEDLSLDPPMLSSTVNSTEPRSHIFAFGSSGTWGAGKIGSRHDDDWTVPTIGSGGGLFGTDVFRSGETSSNQSSPFLTIPANSSWGSSIVRGFGGVPSNGDKSSSPAD</sequence>
<feature type="region of interest" description="Disordered" evidence="1">
    <location>
        <begin position="387"/>
        <end position="529"/>
    </location>
</feature>
<organism evidence="2 3">
    <name type="scientific">Phaeodactylum tricornutum (strain CCAP 1055/1)</name>
    <dbReference type="NCBI Taxonomy" id="556484"/>
    <lineage>
        <taxon>Eukaryota</taxon>
        <taxon>Sar</taxon>
        <taxon>Stramenopiles</taxon>
        <taxon>Ochrophyta</taxon>
        <taxon>Bacillariophyta</taxon>
        <taxon>Bacillariophyceae</taxon>
        <taxon>Bacillariophycidae</taxon>
        <taxon>Naviculales</taxon>
        <taxon>Phaeodactylaceae</taxon>
        <taxon>Phaeodactylum</taxon>
    </lineage>
</organism>
<feature type="compositionally biased region" description="Low complexity" evidence="1">
    <location>
        <begin position="88"/>
        <end position="100"/>
    </location>
</feature>
<accession>B7FUP2</accession>
<dbReference type="HOGENOM" id="CLU_339645_0_0_1"/>
<protein>
    <submittedName>
        <fullName evidence="2">Uncharacterized protein</fullName>
    </submittedName>
</protein>
<feature type="compositionally biased region" description="Basic and acidic residues" evidence="1">
    <location>
        <begin position="442"/>
        <end position="459"/>
    </location>
</feature>
<evidence type="ECO:0000256" key="1">
    <source>
        <dbReference type="SAM" id="MobiDB-lite"/>
    </source>
</evidence>
<dbReference type="Proteomes" id="UP000000759">
    <property type="component" value="Chromosome 4"/>
</dbReference>
<dbReference type="OrthoDB" id="49353at2759"/>
<feature type="compositionally biased region" description="Polar residues" evidence="1">
    <location>
        <begin position="399"/>
        <end position="409"/>
    </location>
</feature>
<dbReference type="GeneID" id="7198111"/>
<feature type="region of interest" description="Disordered" evidence="1">
    <location>
        <begin position="188"/>
        <end position="231"/>
    </location>
</feature>
<dbReference type="PaxDb" id="2850-Phatr44614"/>
<feature type="compositionally biased region" description="Low complexity" evidence="1">
    <location>
        <begin position="188"/>
        <end position="226"/>
    </location>
</feature>
<name>B7FUP2_PHATC</name>
<feature type="compositionally biased region" description="Low complexity" evidence="1">
    <location>
        <begin position="389"/>
        <end position="398"/>
    </location>
</feature>
<gene>
    <name evidence="2" type="ORF">PHATRDRAFT_44614</name>
</gene>
<evidence type="ECO:0000313" key="3">
    <source>
        <dbReference type="Proteomes" id="UP000000759"/>
    </source>
</evidence>
<keyword evidence="3" id="KW-1185">Reference proteome</keyword>